<comment type="caution">
    <text evidence="7">The sequence shown here is derived from an EMBL/GenBank/DDBJ whole genome shotgun (WGS) entry which is preliminary data.</text>
</comment>
<dbReference type="Proteomes" id="UP001189429">
    <property type="component" value="Unassembled WGS sequence"/>
</dbReference>
<dbReference type="InterPro" id="IPR002781">
    <property type="entry name" value="TM_pro_TauE-like"/>
</dbReference>
<feature type="compositionally biased region" description="Low complexity" evidence="5">
    <location>
        <begin position="284"/>
        <end position="306"/>
    </location>
</feature>
<feature type="region of interest" description="Disordered" evidence="5">
    <location>
        <begin position="29"/>
        <end position="176"/>
    </location>
</feature>
<dbReference type="Pfam" id="PF01925">
    <property type="entry name" value="TauE"/>
    <property type="match status" value="1"/>
</dbReference>
<evidence type="ECO:0000256" key="5">
    <source>
        <dbReference type="SAM" id="MobiDB-lite"/>
    </source>
</evidence>
<feature type="compositionally biased region" description="Low complexity" evidence="5">
    <location>
        <begin position="86"/>
        <end position="101"/>
    </location>
</feature>
<keyword evidence="8" id="KW-1185">Reference proteome</keyword>
<feature type="region of interest" description="Disordered" evidence="5">
    <location>
        <begin position="279"/>
        <end position="354"/>
    </location>
</feature>
<feature type="transmembrane region" description="Helical" evidence="6">
    <location>
        <begin position="825"/>
        <end position="846"/>
    </location>
</feature>
<feature type="transmembrane region" description="Helical" evidence="6">
    <location>
        <begin position="763"/>
        <end position="784"/>
    </location>
</feature>
<gene>
    <name evidence="7" type="ORF">PCOR1329_LOCUS68554</name>
</gene>
<proteinExistence type="predicted"/>
<evidence type="ECO:0000256" key="3">
    <source>
        <dbReference type="ARBA" id="ARBA00022989"/>
    </source>
</evidence>
<name>A0ABN9WQ21_9DINO</name>
<evidence type="ECO:0000256" key="4">
    <source>
        <dbReference type="ARBA" id="ARBA00023136"/>
    </source>
</evidence>
<reference evidence="7" key="1">
    <citation type="submission" date="2023-10" db="EMBL/GenBank/DDBJ databases">
        <authorList>
            <person name="Chen Y."/>
            <person name="Shah S."/>
            <person name="Dougan E. K."/>
            <person name="Thang M."/>
            <person name="Chan C."/>
        </authorList>
    </citation>
    <scope>NUCLEOTIDE SEQUENCE [LARGE SCALE GENOMIC DNA]</scope>
</reference>
<evidence type="ECO:0000256" key="6">
    <source>
        <dbReference type="SAM" id="Phobius"/>
    </source>
</evidence>
<evidence type="ECO:0000313" key="8">
    <source>
        <dbReference type="Proteomes" id="UP001189429"/>
    </source>
</evidence>
<comment type="subcellular location">
    <subcellularLocation>
        <location evidence="1">Membrane</location>
        <topology evidence="1">Multi-pass membrane protein</topology>
    </subcellularLocation>
</comment>
<sequence length="901" mass="94604">MAADVARGSARRLSAQGDAASECAELSFGVAAPGPGGESRRVSFASQAPPPPQAWTGRSEAVARRTWSSLTEQEILFTPRERRPSEPAGEAPPGALEAPAPVQRRKWASITEEAIGQGGCSRRGSAGLWGSPPSLGASQPQPEVLPAYGQPPRVEPAYPSQAYSPQQQQHQDHAEHIARRRWASMSEDDSASSQMHWALRQPHIQALRGGAPPPPSGYAMASHWQAPCGQPGAQAPCPRGPCPPSAGAIPPYSLQPPPFYAAPTPGCCGGVQHPGGYPPPPLPAGHWGAPSASSSRSAPAYGPWQMGPGGPHGQHGAQRQQPHAPAASSAWQGWEGASPGGGRHPGGAAWAHASAHGRPAKASLLWIGEGASHLWATWGRKISGRPAPRLPTGGAGAERIGLPIGLRRRQIHRFFDEQRGYSYTFKVFDWREARVVGAKFVRLDRPVAVDALTWDDLSDLELEALLIGVPAVCPHCDAGSLASVDYVSATLRSALGKGMPAGVACVKVSPALLARLADSCAEDTVIEFFDSAGGSARPDLLELADLAPRPDDWNAGVLLRPFAFPDPGMENDGVDAACEAAAQAWALRPRGACVAGRLDAEGGSAGRAARQGPAASGARRAATPRRINVSHYDLQSALGSFEQDLLKASAANCWALRECAGACPLVPSRSPFQSSPAAQLRAAAGPGEEGRPDLGALVEAGGRHADEAIQLATPQALEKATIAVTAACSFVAGFSHSLCGLGGSVLFTIGWSLSSEFGLVPRGIAAGIPFIMIHIAVVCPAIAWHLRELVPWRFCVLVATVWNLVYFVGSYLLRVVDGSAFKRGIGCVLFLIFTTQAAASILRVQALKDAVQNCCRRKKISLQSQSREEDRRRAGGDRAAAPEVRRGSSAALGALARERQQ</sequence>
<organism evidence="7 8">
    <name type="scientific">Prorocentrum cordatum</name>
    <dbReference type="NCBI Taxonomy" id="2364126"/>
    <lineage>
        <taxon>Eukaryota</taxon>
        <taxon>Sar</taxon>
        <taxon>Alveolata</taxon>
        <taxon>Dinophyceae</taxon>
        <taxon>Prorocentrales</taxon>
        <taxon>Prorocentraceae</taxon>
        <taxon>Prorocentrum</taxon>
    </lineage>
</organism>
<feature type="compositionally biased region" description="Basic and acidic residues" evidence="5">
    <location>
        <begin position="866"/>
        <end position="876"/>
    </location>
</feature>
<evidence type="ECO:0000256" key="1">
    <source>
        <dbReference type="ARBA" id="ARBA00004141"/>
    </source>
</evidence>
<dbReference type="EMBL" id="CAUYUJ010018949">
    <property type="protein sequence ID" value="CAK0887527.1"/>
    <property type="molecule type" value="Genomic_DNA"/>
</dbReference>
<evidence type="ECO:0000256" key="2">
    <source>
        <dbReference type="ARBA" id="ARBA00022692"/>
    </source>
</evidence>
<protein>
    <submittedName>
        <fullName evidence="7">Uncharacterized protein</fullName>
    </submittedName>
</protein>
<evidence type="ECO:0000313" key="7">
    <source>
        <dbReference type="EMBL" id="CAK0887527.1"/>
    </source>
</evidence>
<keyword evidence="3 6" id="KW-1133">Transmembrane helix</keyword>
<feature type="transmembrane region" description="Helical" evidence="6">
    <location>
        <begin position="790"/>
        <end position="813"/>
    </location>
</feature>
<feature type="compositionally biased region" description="Low complexity" evidence="5">
    <location>
        <begin position="156"/>
        <end position="169"/>
    </location>
</feature>
<feature type="compositionally biased region" description="Low complexity" evidence="5">
    <location>
        <begin position="314"/>
        <end position="332"/>
    </location>
</feature>
<accession>A0ABN9WQ21</accession>
<keyword evidence="4 6" id="KW-0472">Membrane</keyword>
<feature type="region of interest" description="Disordered" evidence="5">
    <location>
        <begin position="863"/>
        <end position="901"/>
    </location>
</feature>
<feature type="region of interest" description="Disordered" evidence="5">
    <location>
        <begin position="1"/>
        <end position="20"/>
    </location>
</feature>
<keyword evidence="2 6" id="KW-0812">Transmembrane</keyword>